<dbReference type="SUPFAM" id="SSF51735">
    <property type="entry name" value="NAD(P)-binding Rossmann-fold domains"/>
    <property type="match status" value="1"/>
</dbReference>
<proteinExistence type="predicted"/>
<dbReference type="InterPro" id="IPR036291">
    <property type="entry name" value="NAD(P)-bd_dom_sf"/>
</dbReference>
<dbReference type="EMBL" id="BAAASD010000018">
    <property type="protein sequence ID" value="GAA2350815.1"/>
    <property type="molecule type" value="Genomic_DNA"/>
</dbReference>
<dbReference type="InterPro" id="IPR051606">
    <property type="entry name" value="Polyketide_Oxido-like"/>
</dbReference>
<protein>
    <submittedName>
        <fullName evidence="2">NAD(P)-dependent oxidoreductase</fullName>
    </submittedName>
</protein>
<dbReference type="Proteomes" id="UP001500253">
    <property type="component" value="Unassembled WGS sequence"/>
</dbReference>
<evidence type="ECO:0000313" key="3">
    <source>
        <dbReference type="Proteomes" id="UP001500253"/>
    </source>
</evidence>
<dbReference type="Pfam" id="PF13460">
    <property type="entry name" value="NAD_binding_10"/>
    <property type="match status" value="1"/>
</dbReference>
<dbReference type="RefSeq" id="WP_346176111.1">
    <property type="nucleotide sequence ID" value="NZ_BAAASD010000018.1"/>
</dbReference>
<keyword evidence="3" id="KW-1185">Reference proteome</keyword>
<comment type="caution">
    <text evidence="2">The sequence shown here is derived from an EMBL/GenBank/DDBJ whole genome shotgun (WGS) entry which is preliminary data.</text>
</comment>
<organism evidence="2 3">
    <name type="scientific">Streptomyces cuspidosporus</name>
    <dbReference type="NCBI Taxonomy" id="66882"/>
    <lineage>
        <taxon>Bacteria</taxon>
        <taxon>Bacillati</taxon>
        <taxon>Actinomycetota</taxon>
        <taxon>Actinomycetes</taxon>
        <taxon>Kitasatosporales</taxon>
        <taxon>Streptomycetaceae</taxon>
        <taxon>Streptomyces</taxon>
    </lineage>
</organism>
<dbReference type="PANTHER" id="PTHR43355:SF2">
    <property type="entry name" value="FLAVIN REDUCTASE (NADPH)"/>
    <property type="match status" value="1"/>
</dbReference>
<gene>
    <name evidence="2" type="ORF">GCM10010246_43670</name>
</gene>
<sequence>MARIAVFGAGGRVGRHLVAEADGRGHQVTAVVRDPAKYPGLAAGNVTVMAGDVTDPAGVAAAVTGHDAVISSIYREDIDAKELYGGAARALLAGLGETGVGRLVVVGLASTLETEPGVRVLDAPDFPEAFRTFSLGHAAGLDVLRSAPDGVDWLVVNPPMSFEPEGTRTGRYRRYGGQLPPGGGRVSHADFAIAVLDEIEKPETHRTQLAIAD</sequence>
<accession>A0ABP5TEL0</accession>
<evidence type="ECO:0000259" key="1">
    <source>
        <dbReference type="Pfam" id="PF13460"/>
    </source>
</evidence>
<reference evidence="3" key="1">
    <citation type="journal article" date="2019" name="Int. J. Syst. Evol. Microbiol.">
        <title>The Global Catalogue of Microorganisms (GCM) 10K type strain sequencing project: providing services to taxonomists for standard genome sequencing and annotation.</title>
        <authorList>
            <consortium name="The Broad Institute Genomics Platform"/>
            <consortium name="The Broad Institute Genome Sequencing Center for Infectious Disease"/>
            <person name="Wu L."/>
            <person name="Ma J."/>
        </authorList>
    </citation>
    <scope>NUCLEOTIDE SEQUENCE [LARGE SCALE GENOMIC DNA]</scope>
    <source>
        <strain evidence="3">JCM 4316</strain>
    </source>
</reference>
<name>A0ABP5TEL0_9ACTN</name>
<dbReference type="PANTHER" id="PTHR43355">
    <property type="entry name" value="FLAVIN REDUCTASE (NADPH)"/>
    <property type="match status" value="1"/>
</dbReference>
<dbReference type="Gene3D" id="3.40.50.720">
    <property type="entry name" value="NAD(P)-binding Rossmann-like Domain"/>
    <property type="match status" value="1"/>
</dbReference>
<evidence type="ECO:0000313" key="2">
    <source>
        <dbReference type="EMBL" id="GAA2350815.1"/>
    </source>
</evidence>
<dbReference type="InterPro" id="IPR016040">
    <property type="entry name" value="NAD(P)-bd_dom"/>
</dbReference>
<feature type="domain" description="NAD(P)-binding" evidence="1">
    <location>
        <begin position="8"/>
        <end position="202"/>
    </location>
</feature>